<evidence type="ECO:0000313" key="2">
    <source>
        <dbReference type="Proteomes" id="UP001152747"/>
    </source>
</evidence>
<reference evidence="1" key="1">
    <citation type="submission" date="2022-11" db="EMBL/GenBank/DDBJ databases">
        <authorList>
            <person name="Kikuchi T."/>
        </authorList>
    </citation>
    <scope>NUCLEOTIDE SEQUENCE</scope>
    <source>
        <strain evidence="1">PS1010</strain>
    </source>
</reference>
<dbReference type="Proteomes" id="UP001152747">
    <property type="component" value="Unassembled WGS sequence"/>
</dbReference>
<name>A0A9P1IGQ5_9PELO</name>
<proteinExistence type="predicted"/>
<dbReference type="EMBL" id="CANHGI010000003">
    <property type="protein sequence ID" value="CAI5444315.1"/>
    <property type="molecule type" value="Genomic_DNA"/>
</dbReference>
<protein>
    <submittedName>
        <fullName evidence="1">Uncharacterized protein</fullName>
    </submittedName>
</protein>
<gene>
    <name evidence="1" type="ORF">CAMP_LOCUS6952</name>
</gene>
<comment type="caution">
    <text evidence="1">The sequence shown here is derived from an EMBL/GenBank/DDBJ whole genome shotgun (WGS) entry which is preliminary data.</text>
</comment>
<accession>A0A9P1IGQ5</accession>
<sequence length="97" mass="10869">MDQLQTSLVKPIFFQTMKCVLLSKIKENPQFPHVSKILTADLQIASADFARRIGLQKITVNIVDSTGKYDAEKYGSANNDAEYYQNMIALLLKDLSG</sequence>
<organism evidence="1 2">
    <name type="scientific">Caenorhabditis angaria</name>
    <dbReference type="NCBI Taxonomy" id="860376"/>
    <lineage>
        <taxon>Eukaryota</taxon>
        <taxon>Metazoa</taxon>
        <taxon>Ecdysozoa</taxon>
        <taxon>Nematoda</taxon>
        <taxon>Chromadorea</taxon>
        <taxon>Rhabditida</taxon>
        <taxon>Rhabditina</taxon>
        <taxon>Rhabditomorpha</taxon>
        <taxon>Rhabditoidea</taxon>
        <taxon>Rhabditidae</taxon>
        <taxon>Peloderinae</taxon>
        <taxon>Caenorhabditis</taxon>
    </lineage>
</organism>
<evidence type="ECO:0000313" key="1">
    <source>
        <dbReference type="EMBL" id="CAI5444315.1"/>
    </source>
</evidence>
<dbReference type="AlphaFoldDB" id="A0A9P1IGQ5"/>
<keyword evidence="2" id="KW-1185">Reference proteome</keyword>